<dbReference type="InterPro" id="IPR012338">
    <property type="entry name" value="Beta-lactam/transpept-like"/>
</dbReference>
<dbReference type="SUPFAM" id="SSF56601">
    <property type="entry name" value="beta-lactamase/transpeptidase-like"/>
    <property type="match status" value="1"/>
</dbReference>
<dbReference type="GO" id="GO:0004185">
    <property type="term" value="F:serine-type carboxypeptidase activity"/>
    <property type="evidence" value="ECO:0007669"/>
    <property type="project" value="InterPro"/>
</dbReference>
<dbReference type="PANTHER" id="PTHR30023">
    <property type="entry name" value="D-ALANYL-D-ALANINE CARBOXYPEPTIDASE"/>
    <property type="match status" value="1"/>
</dbReference>
<dbReference type="PRINTS" id="PR00922">
    <property type="entry name" value="DADACBPTASE3"/>
</dbReference>
<keyword evidence="2" id="KW-0378">Hydrolase</keyword>
<protein>
    <submittedName>
        <fullName evidence="4">D-alanyl-D-alanine carboxypeptidase DacC</fullName>
    </submittedName>
</protein>
<dbReference type="GO" id="GO:0006508">
    <property type="term" value="P:proteolysis"/>
    <property type="evidence" value="ECO:0007669"/>
    <property type="project" value="InterPro"/>
</dbReference>
<dbReference type="AlphaFoldDB" id="A0A8J3V436"/>
<keyword evidence="4" id="KW-0645">Protease</keyword>
<name>A0A8J3V436_9ACTN</name>
<evidence type="ECO:0000256" key="2">
    <source>
        <dbReference type="ARBA" id="ARBA00022801"/>
    </source>
</evidence>
<evidence type="ECO:0000256" key="1">
    <source>
        <dbReference type="ARBA" id="ARBA00006096"/>
    </source>
</evidence>
<evidence type="ECO:0000313" key="4">
    <source>
        <dbReference type="EMBL" id="GII55750.1"/>
    </source>
</evidence>
<dbReference type="Proteomes" id="UP000605992">
    <property type="component" value="Unassembled WGS sequence"/>
</dbReference>
<dbReference type="Pfam" id="PF02113">
    <property type="entry name" value="Peptidase_S13"/>
    <property type="match status" value="1"/>
</dbReference>
<keyword evidence="4" id="KW-0121">Carboxypeptidase</keyword>
<dbReference type="NCBIfam" id="TIGR00666">
    <property type="entry name" value="PBP4"/>
    <property type="match status" value="1"/>
</dbReference>
<evidence type="ECO:0000256" key="3">
    <source>
        <dbReference type="SAM" id="MobiDB-lite"/>
    </source>
</evidence>
<comment type="caution">
    <text evidence="4">The sequence shown here is derived from an EMBL/GenBank/DDBJ whole genome shotgun (WGS) entry which is preliminary data.</text>
</comment>
<sequence length="502" mass="52517">MAGVTISGAPANAADPAGPAPGAGDLVHDIDRILSDPRLTTAQAGVVVRSARTGEDLYMREPGKLFIPASNTKLVTSAAAVETLGLDYRFTTSVLSTAKPGRTIEGDIVLKGTGDPTMLASDYDALAAQVARSGVKEVRGRLVADDTWFDDVRLGADWTWDDEPYYYAGQISALTASPDTDYDAGSVIVSVDPGSAPGRPAKVTTTPPTDYLKIVNRAVTGTTTDAGITRDHGTNTVVVTGTVADRYEDWISVWGPTLYAAGLFRKSLAEHGVRVLGPTVRGAAPTGASLLAGRESMPLSRLLVPFLKLSNNMHAEILTKAMGRKVSNQGTWAAGLAVTSAFAQNNGISTVRLRDGSGLSRIDGLTPAGLASLLVNLRDKPWFPTWYEALPVAGRRGRFVGGTLSSRMAGTPAAGNVHAKTGSLTGVSALSGYVSSADGEPLVFSIISNGYLSPSVKDLEDKIVVRLAQFTRSAPVDGAPAPQVSPPINGDKECSWLKPARC</sequence>
<proteinExistence type="inferred from homology"/>
<dbReference type="PANTHER" id="PTHR30023:SF0">
    <property type="entry name" value="PENICILLIN-SENSITIVE CARBOXYPEPTIDASE A"/>
    <property type="match status" value="1"/>
</dbReference>
<feature type="compositionally biased region" description="Low complexity" evidence="3">
    <location>
        <begin position="8"/>
        <end position="22"/>
    </location>
</feature>
<dbReference type="Gene3D" id="3.40.710.10">
    <property type="entry name" value="DD-peptidase/beta-lactamase superfamily"/>
    <property type="match status" value="2"/>
</dbReference>
<keyword evidence="5" id="KW-1185">Reference proteome</keyword>
<dbReference type="Gene3D" id="3.50.80.20">
    <property type="entry name" value="D-Ala-D-Ala carboxypeptidase C, peptidase S13"/>
    <property type="match status" value="1"/>
</dbReference>
<reference evidence="4" key="1">
    <citation type="submission" date="2021-01" db="EMBL/GenBank/DDBJ databases">
        <title>Whole genome shotgun sequence of Planotetraspora thailandica NBRC 104271.</title>
        <authorList>
            <person name="Komaki H."/>
            <person name="Tamura T."/>
        </authorList>
    </citation>
    <scope>NUCLEOTIDE SEQUENCE</scope>
    <source>
        <strain evidence="4">NBRC 104271</strain>
    </source>
</reference>
<dbReference type="InterPro" id="IPR000667">
    <property type="entry name" value="Peptidase_S13"/>
</dbReference>
<dbReference type="EMBL" id="BOOR01000029">
    <property type="protein sequence ID" value="GII55750.1"/>
    <property type="molecule type" value="Genomic_DNA"/>
</dbReference>
<comment type="similarity">
    <text evidence="1">Belongs to the peptidase S13 family.</text>
</comment>
<gene>
    <name evidence="4" type="primary">dacC_2</name>
    <name evidence="4" type="ORF">Pth03_41390</name>
</gene>
<feature type="region of interest" description="Disordered" evidence="3">
    <location>
        <begin position="1"/>
        <end position="22"/>
    </location>
</feature>
<dbReference type="GO" id="GO:0000270">
    <property type="term" value="P:peptidoglycan metabolic process"/>
    <property type="evidence" value="ECO:0007669"/>
    <property type="project" value="TreeGrafter"/>
</dbReference>
<evidence type="ECO:0000313" key="5">
    <source>
        <dbReference type="Proteomes" id="UP000605992"/>
    </source>
</evidence>
<accession>A0A8J3V436</accession>
<organism evidence="4 5">
    <name type="scientific">Planotetraspora thailandica</name>
    <dbReference type="NCBI Taxonomy" id="487172"/>
    <lineage>
        <taxon>Bacteria</taxon>
        <taxon>Bacillati</taxon>
        <taxon>Actinomycetota</taxon>
        <taxon>Actinomycetes</taxon>
        <taxon>Streptosporangiales</taxon>
        <taxon>Streptosporangiaceae</taxon>
        <taxon>Planotetraspora</taxon>
    </lineage>
</organism>